<dbReference type="AlphaFoldDB" id="A0A4Z2J3K7"/>
<accession>A0A4Z2J3K7</accession>
<keyword evidence="3" id="KW-1185">Reference proteome</keyword>
<dbReference type="Proteomes" id="UP000314294">
    <property type="component" value="Unassembled WGS sequence"/>
</dbReference>
<evidence type="ECO:0000256" key="1">
    <source>
        <dbReference type="SAM" id="MobiDB-lite"/>
    </source>
</evidence>
<evidence type="ECO:0000313" key="3">
    <source>
        <dbReference type="Proteomes" id="UP000314294"/>
    </source>
</evidence>
<evidence type="ECO:0000313" key="2">
    <source>
        <dbReference type="EMBL" id="TNN84278.1"/>
    </source>
</evidence>
<comment type="caution">
    <text evidence="2">The sequence shown here is derived from an EMBL/GenBank/DDBJ whole genome shotgun (WGS) entry which is preliminary data.</text>
</comment>
<proteinExistence type="predicted"/>
<dbReference type="EMBL" id="SRLO01000028">
    <property type="protein sequence ID" value="TNN84278.1"/>
    <property type="molecule type" value="Genomic_DNA"/>
</dbReference>
<name>A0A4Z2J3K7_9TELE</name>
<feature type="region of interest" description="Disordered" evidence="1">
    <location>
        <begin position="1"/>
        <end position="51"/>
    </location>
</feature>
<sequence length="112" mass="12048">MEEDEIGEQEGSAKRKRSSESAGSEAEDSKGEEEQMGPRQRGGGSEEEEASRMALPAIECFLFQANSDCPNLMCDFYKVPCGAPSLPLNVQNKTTSVGRVAQSAEALFLDGL</sequence>
<organism evidence="2 3">
    <name type="scientific">Liparis tanakae</name>
    <name type="common">Tanaka's snailfish</name>
    <dbReference type="NCBI Taxonomy" id="230148"/>
    <lineage>
        <taxon>Eukaryota</taxon>
        <taxon>Metazoa</taxon>
        <taxon>Chordata</taxon>
        <taxon>Craniata</taxon>
        <taxon>Vertebrata</taxon>
        <taxon>Euteleostomi</taxon>
        <taxon>Actinopterygii</taxon>
        <taxon>Neopterygii</taxon>
        <taxon>Teleostei</taxon>
        <taxon>Neoteleostei</taxon>
        <taxon>Acanthomorphata</taxon>
        <taxon>Eupercaria</taxon>
        <taxon>Perciformes</taxon>
        <taxon>Cottioidei</taxon>
        <taxon>Cottales</taxon>
        <taxon>Liparidae</taxon>
        <taxon>Liparis</taxon>
    </lineage>
</organism>
<reference evidence="2 3" key="1">
    <citation type="submission" date="2019-03" db="EMBL/GenBank/DDBJ databases">
        <title>First draft genome of Liparis tanakae, snailfish: a comprehensive survey of snailfish specific genes.</title>
        <authorList>
            <person name="Kim W."/>
            <person name="Song I."/>
            <person name="Jeong J.-H."/>
            <person name="Kim D."/>
            <person name="Kim S."/>
            <person name="Ryu S."/>
            <person name="Song J.Y."/>
            <person name="Lee S.K."/>
        </authorList>
    </citation>
    <scope>NUCLEOTIDE SEQUENCE [LARGE SCALE GENOMIC DNA]</scope>
    <source>
        <tissue evidence="2">Muscle</tissue>
    </source>
</reference>
<protein>
    <submittedName>
        <fullName evidence="2">Uncharacterized protein</fullName>
    </submittedName>
</protein>
<gene>
    <name evidence="2" type="ORF">EYF80_005605</name>
</gene>